<dbReference type="GO" id="GO:0023052">
    <property type="term" value="P:signaling"/>
    <property type="evidence" value="ECO:0007669"/>
    <property type="project" value="InterPro"/>
</dbReference>
<feature type="compositionally biased region" description="Pro residues" evidence="2">
    <location>
        <begin position="337"/>
        <end position="357"/>
    </location>
</feature>
<dbReference type="PANTHER" id="PTHR12353">
    <property type="entry name" value="DISKS LARGE-ASSOCIATED PROTEIN DAP SAP90/PSD-95-ASSOCIATED PROTEIN"/>
    <property type="match status" value="1"/>
</dbReference>
<dbReference type="OrthoDB" id="10023951at2759"/>
<feature type="region of interest" description="Disordered" evidence="2">
    <location>
        <begin position="217"/>
        <end position="281"/>
    </location>
</feature>
<sequence length="935" mass="101328">MDSRFTHLYKRDSSVSMIRLKMSRRRSQSQKENREKIQNLRRHLDQLPEIELSMDVSSLMATQEKASKTKTNNDVNAAAEERKKMLARYKENKMLQKEKEKREKEKKGVFKVSLYKPQPLGYLPSNTAAPSRGKITETNQSTRMTRSMTQNQKPAVDRHAVPKKVDKVLTTRAPAKTNLKAATTIKTRAAAVEPSVRAPTTRSAAKTSAAVVKPVTDSSAAKTRSTVKCPVAPSSGRGKAVQGNTKAIIENKPAEKKNPAVDSLRPEEEEPKAAAPSFAPQGFVFQPPVGLRSFEPAPLSPRSASAFLSPSFLSEASVEPTFPSPPKPVLPATSLSSPPPDHPAIPPSVLSPPPAPSSPQSSISTAPSPPLPPLEPQHDVAYFRAVMASETERLTGLSEQWESRFEDTSVPEEMRDHMRTAVGQARLLMKERFGQFNGLVDDCDLGRGEKITTCTDLQGFWDMVYYQVEDVYKKFNALKEAEAREWKEEVKPVARKKVAKKPPVVGGKAGVGASAAAKSRLAAVKAAMKAKQAEQKATESSDNIQDDSSSVPSAPAAALPAQTVVFNGGFFQVESPVKPSGGVRRSCRITAVSSPCVSKFSTPGRQCRSTAVSHASPLPCVSVTPRRNLQPDVLPVSSPLRSAEPLPQSPRAPQISPDHKQTTHVSPDTESCSNSQLRFDLSSTCIQADIINGPENGPIALSHDSPSQSELPFDSSEPQHEECVPESMLSPSSHDESQENISCEVSDVSLHVQPGADAGVDAQCTPDTSSEPVEAEPSVCAPASSTLMPSTPPKDLTVPTALCNELIITANNRSPTSTDVEMTGNEDAEGASGLDIERYLQPTVRYSMSPVQSPAAERFCLEAVDAEMESPDQRQTEERPLDVLATPTALHGMVFSPQTSQMSGNLLLFTPERRERVRQSVCGRDLITFTPPTYK</sequence>
<organism evidence="3 4">
    <name type="scientific">Carassius auratus</name>
    <name type="common">Goldfish</name>
    <dbReference type="NCBI Taxonomy" id="7957"/>
    <lineage>
        <taxon>Eukaryota</taxon>
        <taxon>Metazoa</taxon>
        <taxon>Chordata</taxon>
        <taxon>Craniata</taxon>
        <taxon>Vertebrata</taxon>
        <taxon>Euteleostomi</taxon>
        <taxon>Actinopterygii</taxon>
        <taxon>Neopterygii</taxon>
        <taxon>Teleostei</taxon>
        <taxon>Ostariophysi</taxon>
        <taxon>Cypriniformes</taxon>
        <taxon>Cyprinidae</taxon>
        <taxon>Cyprininae</taxon>
        <taxon>Carassius</taxon>
    </lineage>
</organism>
<feature type="region of interest" description="Disordered" evidence="2">
    <location>
        <begin position="533"/>
        <end position="554"/>
    </location>
</feature>
<dbReference type="Proteomes" id="UP000515129">
    <property type="component" value="Chromosome 37"/>
</dbReference>
<feature type="compositionally biased region" description="Polar residues" evidence="2">
    <location>
        <begin position="663"/>
        <end position="674"/>
    </location>
</feature>
<gene>
    <name evidence="4" type="primary">LOC113056230</name>
</gene>
<keyword evidence="3" id="KW-1185">Reference proteome</keyword>
<evidence type="ECO:0000313" key="4">
    <source>
        <dbReference type="RefSeq" id="XP_026078619.1"/>
    </source>
</evidence>
<proteinExistence type="inferred from homology"/>
<dbReference type="KEGG" id="caua:113056230"/>
<dbReference type="AlphaFoldDB" id="A0A6P6L235"/>
<feature type="compositionally biased region" description="Polar residues" evidence="2">
    <location>
        <begin position="217"/>
        <end position="226"/>
    </location>
</feature>
<name>A0A6P6L235_CARAU</name>
<comment type="similarity">
    <text evidence="1">Belongs to the SAPAP family.</text>
</comment>
<protein>
    <submittedName>
        <fullName evidence="4">Disks large-associated protein 5-like isoform X1</fullName>
    </submittedName>
</protein>
<dbReference type="PANTHER" id="PTHR12353:SF1">
    <property type="entry name" value="DISKS LARGE-ASSOCIATED PROTEIN 5"/>
    <property type="match status" value="1"/>
</dbReference>
<feature type="region of interest" description="Disordered" evidence="2">
    <location>
        <begin position="695"/>
        <end position="741"/>
    </location>
</feature>
<reference evidence="4" key="1">
    <citation type="submission" date="2025-08" db="UniProtKB">
        <authorList>
            <consortium name="RefSeq"/>
        </authorList>
    </citation>
    <scope>IDENTIFICATION</scope>
    <source>
        <strain evidence="4">Wakin</strain>
        <tissue evidence="4">Muscle</tissue>
    </source>
</reference>
<dbReference type="InterPro" id="IPR005026">
    <property type="entry name" value="SAPAP"/>
</dbReference>
<dbReference type="GO" id="GO:0005634">
    <property type="term" value="C:nucleus"/>
    <property type="evidence" value="ECO:0007669"/>
    <property type="project" value="TreeGrafter"/>
</dbReference>
<dbReference type="GeneID" id="113056230"/>
<dbReference type="GO" id="GO:0031616">
    <property type="term" value="C:spindle pole centrosome"/>
    <property type="evidence" value="ECO:0007669"/>
    <property type="project" value="TreeGrafter"/>
</dbReference>
<feature type="region of interest" description="Disordered" evidence="2">
    <location>
        <begin position="316"/>
        <end position="376"/>
    </location>
</feature>
<dbReference type="GO" id="GO:0051382">
    <property type="term" value="P:kinetochore assembly"/>
    <property type="evidence" value="ECO:0007669"/>
    <property type="project" value="TreeGrafter"/>
</dbReference>
<accession>A0A6P6L235</accession>
<dbReference type="GO" id="GO:0005737">
    <property type="term" value="C:cytoplasm"/>
    <property type="evidence" value="ECO:0007669"/>
    <property type="project" value="TreeGrafter"/>
</dbReference>
<dbReference type="GO" id="GO:0007346">
    <property type="term" value="P:regulation of mitotic cell cycle"/>
    <property type="evidence" value="ECO:0007669"/>
    <property type="project" value="TreeGrafter"/>
</dbReference>
<dbReference type="RefSeq" id="XP_026078619.1">
    <property type="nucleotide sequence ID" value="XM_026222834.1"/>
</dbReference>
<dbReference type="GO" id="GO:0007052">
    <property type="term" value="P:mitotic spindle organization"/>
    <property type="evidence" value="ECO:0007669"/>
    <property type="project" value="TreeGrafter"/>
</dbReference>
<feature type="region of interest" description="Disordered" evidence="2">
    <location>
        <begin position="618"/>
        <end position="674"/>
    </location>
</feature>
<dbReference type="GO" id="GO:0008017">
    <property type="term" value="F:microtubule binding"/>
    <property type="evidence" value="ECO:0007669"/>
    <property type="project" value="TreeGrafter"/>
</dbReference>
<dbReference type="GO" id="GO:0051642">
    <property type="term" value="P:centrosome localization"/>
    <property type="evidence" value="ECO:0007669"/>
    <property type="project" value="TreeGrafter"/>
</dbReference>
<evidence type="ECO:0000256" key="1">
    <source>
        <dbReference type="ARBA" id="ARBA00008839"/>
    </source>
</evidence>
<dbReference type="GO" id="GO:0007059">
    <property type="term" value="P:chromosome segregation"/>
    <property type="evidence" value="ECO:0007669"/>
    <property type="project" value="TreeGrafter"/>
</dbReference>
<evidence type="ECO:0000313" key="3">
    <source>
        <dbReference type="Proteomes" id="UP000515129"/>
    </source>
</evidence>
<evidence type="ECO:0000256" key="2">
    <source>
        <dbReference type="SAM" id="MobiDB-lite"/>
    </source>
</evidence>
<dbReference type="Pfam" id="PF03359">
    <property type="entry name" value="GKAP"/>
    <property type="match status" value="1"/>
</dbReference>